<dbReference type="STRING" id="311410.LA5095_04444"/>
<evidence type="ECO:0000313" key="1">
    <source>
        <dbReference type="EMBL" id="CTQ75175.1"/>
    </source>
</evidence>
<dbReference type="AlphaFoldDB" id="A0A0M7AJ37"/>
<sequence length="70" mass="8175">MTDLQTFLDNEAEAYADMFEGGYVIRGFIRSIIEGYDGKSDWREFTPEERSEIILNCHRIVELLRQAEEG</sequence>
<dbReference type="RefSeq" id="WP_144436152.1">
    <property type="nucleotide sequence ID" value="NZ_CXWA01000008.1"/>
</dbReference>
<accession>A0A0M7AJ37</accession>
<reference evidence="2" key="1">
    <citation type="submission" date="2015-07" db="EMBL/GenBank/DDBJ databases">
        <authorList>
            <person name="Rodrigo-Torres Lidia"/>
            <person name="Arahal R.David."/>
        </authorList>
    </citation>
    <scope>NUCLEOTIDE SEQUENCE [LARGE SCALE GENOMIC DNA]</scope>
    <source>
        <strain evidence="2">CECT 5096</strain>
    </source>
</reference>
<dbReference type="Proteomes" id="UP000049983">
    <property type="component" value="Unassembled WGS sequence"/>
</dbReference>
<name>A0A0M7AJ37_9HYPH</name>
<protein>
    <submittedName>
        <fullName evidence="1">Uncharacterized protein</fullName>
    </submittedName>
</protein>
<gene>
    <name evidence="1" type="ORF">LA5096_04259</name>
</gene>
<organism evidence="1 2">
    <name type="scientific">Roseibium album</name>
    <dbReference type="NCBI Taxonomy" id="311410"/>
    <lineage>
        <taxon>Bacteria</taxon>
        <taxon>Pseudomonadati</taxon>
        <taxon>Pseudomonadota</taxon>
        <taxon>Alphaproteobacteria</taxon>
        <taxon>Hyphomicrobiales</taxon>
        <taxon>Stappiaceae</taxon>
        <taxon>Roseibium</taxon>
    </lineage>
</organism>
<evidence type="ECO:0000313" key="2">
    <source>
        <dbReference type="Proteomes" id="UP000049983"/>
    </source>
</evidence>
<dbReference type="GeneID" id="97673597"/>
<dbReference type="EMBL" id="CXWC01000012">
    <property type="protein sequence ID" value="CTQ75175.1"/>
    <property type="molecule type" value="Genomic_DNA"/>
</dbReference>
<proteinExistence type="predicted"/>
<dbReference type="OrthoDB" id="9951385at2"/>
<keyword evidence="2" id="KW-1185">Reference proteome</keyword>